<organism evidence="13 14">
    <name type="scientific">Thermosipho ferrireducens</name>
    <dbReference type="NCBI Taxonomy" id="2571116"/>
    <lineage>
        <taxon>Bacteria</taxon>
        <taxon>Thermotogati</taxon>
        <taxon>Thermotogota</taxon>
        <taxon>Thermotogae</taxon>
        <taxon>Thermotogales</taxon>
        <taxon>Fervidobacteriaceae</taxon>
        <taxon>Thermosipho</taxon>
    </lineage>
</organism>
<dbReference type="EC" id="6.1.1.19" evidence="9"/>
<comment type="catalytic activity">
    <reaction evidence="8 9">
        <text>tRNA(Arg) + L-arginine + ATP = L-arginyl-tRNA(Arg) + AMP + diphosphate</text>
        <dbReference type="Rhea" id="RHEA:20301"/>
        <dbReference type="Rhea" id="RHEA-COMP:9658"/>
        <dbReference type="Rhea" id="RHEA-COMP:9673"/>
        <dbReference type="ChEBI" id="CHEBI:30616"/>
        <dbReference type="ChEBI" id="CHEBI:32682"/>
        <dbReference type="ChEBI" id="CHEBI:33019"/>
        <dbReference type="ChEBI" id="CHEBI:78442"/>
        <dbReference type="ChEBI" id="CHEBI:78513"/>
        <dbReference type="ChEBI" id="CHEBI:456215"/>
        <dbReference type="EC" id="6.1.1.19"/>
    </reaction>
</comment>
<sequence>MLKKMIKEKVLSVIYEMGEEYNFNVEIPDEKFGDFSTNAALVGAKYFRKAPREIANIFSKKLSDNPMFDDVSIAGPGFINFKISKEIYRDLLIKMLNEKVNFWKKKQNNQKVQFEYGSANPTGPFTVGHGRQIVIGDVLANVFEFLGYDVIREMYVNDAGRQVKLLGRSLWVRYNELFGEKYELPEDGYRGDYLIEIAEKLKEEIGDKYKNLWDEDVENFFKTYVVKNILEKMNETLKSIGSGFDKITRESDIIDEGLVEEVLEFFEKKGYTYEKEGALWFKVSDFVDDQDKVLVRSDGTYTYFLTDIAYHYDKYKRGFDMVYDVFGSDHQGHIPRMIAAMKALNVSESFLNFVVHQFVTLKRGKEVVKMSTRAGNFVTLDDLTREVGKDATRFFFTMVDVNSHLNFDLELAKAKSNENPVYYVQYAYARINSIFRNAKEKGIEFHEMENIELLNEEQEMSIIKMLDVFEDVLQEIKEKLSPHYLSNYLKVLAEKFHKYYNDYRVLDENNKALSNARLNLLKAVKMVFEIGFELLGVSAPEEM</sequence>
<evidence type="ECO:0000256" key="5">
    <source>
        <dbReference type="ARBA" id="ARBA00022840"/>
    </source>
</evidence>
<evidence type="ECO:0000256" key="8">
    <source>
        <dbReference type="ARBA" id="ARBA00049339"/>
    </source>
</evidence>
<keyword evidence="2 9" id="KW-0963">Cytoplasm</keyword>
<dbReference type="NCBIfam" id="TIGR00456">
    <property type="entry name" value="argS"/>
    <property type="match status" value="1"/>
</dbReference>
<name>A0ABX7S915_9BACT</name>
<keyword evidence="7 9" id="KW-0030">Aminoacyl-tRNA synthetase</keyword>
<dbReference type="SMART" id="SM01016">
    <property type="entry name" value="Arg_tRNA_synt_N"/>
    <property type="match status" value="1"/>
</dbReference>
<keyword evidence="5 9" id="KW-0067">ATP-binding</keyword>
<keyword evidence="6 9" id="KW-0648">Protein biosynthesis</keyword>
<evidence type="ECO:0000256" key="9">
    <source>
        <dbReference type="HAMAP-Rule" id="MF_00123"/>
    </source>
</evidence>
<dbReference type="InterPro" id="IPR014729">
    <property type="entry name" value="Rossmann-like_a/b/a_fold"/>
</dbReference>
<dbReference type="SMART" id="SM00836">
    <property type="entry name" value="DALR_1"/>
    <property type="match status" value="1"/>
</dbReference>
<keyword evidence="4 9" id="KW-0547">Nucleotide-binding</keyword>
<dbReference type="InterPro" id="IPR001278">
    <property type="entry name" value="Arg-tRNA-ligase"/>
</dbReference>
<evidence type="ECO:0000259" key="11">
    <source>
        <dbReference type="SMART" id="SM00836"/>
    </source>
</evidence>
<dbReference type="PANTHER" id="PTHR11956:SF5">
    <property type="entry name" value="ARGININE--TRNA LIGASE, CYTOPLASMIC"/>
    <property type="match status" value="1"/>
</dbReference>
<dbReference type="GO" id="GO:0004814">
    <property type="term" value="F:arginine-tRNA ligase activity"/>
    <property type="evidence" value="ECO:0007669"/>
    <property type="project" value="UniProtKB-EC"/>
</dbReference>
<keyword evidence="14" id="KW-1185">Reference proteome</keyword>
<dbReference type="PANTHER" id="PTHR11956">
    <property type="entry name" value="ARGINYL-TRNA SYNTHETASE"/>
    <property type="match status" value="1"/>
</dbReference>
<comment type="subunit">
    <text evidence="9">Monomer.</text>
</comment>
<protein>
    <recommendedName>
        <fullName evidence="9">Arginine--tRNA ligase</fullName>
        <ecNumber evidence="9">6.1.1.19</ecNumber>
    </recommendedName>
    <alternativeName>
        <fullName evidence="9">Arginyl-tRNA synthetase</fullName>
        <shortName evidence="9">ArgRS</shortName>
    </alternativeName>
</protein>
<evidence type="ECO:0000256" key="10">
    <source>
        <dbReference type="RuleBase" id="RU363038"/>
    </source>
</evidence>
<dbReference type="Gene3D" id="3.40.50.620">
    <property type="entry name" value="HUPs"/>
    <property type="match status" value="1"/>
</dbReference>
<dbReference type="CDD" id="cd00671">
    <property type="entry name" value="ArgRS_core"/>
    <property type="match status" value="1"/>
</dbReference>
<keyword evidence="3 9" id="KW-0436">Ligase</keyword>
<feature type="short sequence motif" description="'HIGH' region" evidence="9">
    <location>
        <begin position="119"/>
        <end position="129"/>
    </location>
</feature>
<evidence type="ECO:0000256" key="4">
    <source>
        <dbReference type="ARBA" id="ARBA00022741"/>
    </source>
</evidence>
<dbReference type="SUPFAM" id="SSF52374">
    <property type="entry name" value="Nucleotidylyl transferase"/>
    <property type="match status" value="1"/>
</dbReference>
<evidence type="ECO:0000313" key="14">
    <source>
        <dbReference type="Proteomes" id="UP000671862"/>
    </source>
</evidence>
<comment type="similarity">
    <text evidence="1 9 10">Belongs to the class-I aminoacyl-tRNA synthetase family.</text>
</comment>
<evidence type="ECO:0000256" key="7">
    <source>
        <dbReference type="ARBA" id="ARBA00023146"/>
    </source>
</evidence>
<feature type="domain" description="DALR anticodon binding" evidence="11">
    <location>
        <begin position="424"/>
        <end position="543"/>
    </location>
</feature>
<dbReference type="SUPFAM" id="SSF55190">
    <property type="entry name" value="Arginyl-tRNA synthetase (ArgRS), N-terminal 'additional' domain"/>
    <property type="match status" value="1"/>
</dbReference>
<evidence type="ECO:0000259" key="12">
    <source>
        <dbReference type="SMART" id="SM01016"/>
    </source>
</evidence>
<evidence type="ECO:0000256" key="2">
    <source>
        <dbReference type="ARBA" id="ARBA00022490"/>
    </source>
</evidence>
<evidence type="ECO:0000256" key="3">
    <source>
        <dbReference type="ARBA" id="ARBA00022598"/>
    </source>
</evidence>
<evidence type="ECO:0000256" key="1">
    <source>
        <dbReference type="ARBA" id="ARBA00005594"/>
    </source>
</evidence>
<dbReference type="InterPro" id="IPR036695">
    <property type="entry name" value="Arg-tRNA-synth_N_sf"/>
</dbReference>
<dbReference type="InterPro" id="IPR001412">
    <property type="entry name" value="aa-tRNA-synth_I_CS"/>
</dbReference>
<dbReference type="Pfam" id="PF03485">
    <property type="entry name" value="Arg_tRNA_synt_N"/>
    <property type="match status" value="1"/>
</dbReference>
<dbReference type="PRINTS" id="PR01038">
    <property type="entry name" value="TRNASYNTHARG"/>
</dbReference>
<reference evidence="13 14" key="1">
    <citation type="submission" date="2021-03" db="EMBL/GenBank/DDBJ databases">
        <title>Thermosipho ferrireducens sp.nov., an anaerobic thermophilic iron-reducing bacterium isolated from a deep-sea hydrothermal sulfide deposits.</title>
        <authorList>
            <person name="Zeng X."/>
            <person name="Chen Y."/>
            <person name="Shao Z."/>
        </authorList>
    </citation>
    <scope>NUCLEOTIDE SEQUENCE [LARGE SCALE GENOMIC DNA]</scope>
    <source>
        <strain evidence="13 14">JL129W03</strain>
    </source>
</reference>
<dbReference type="InterPro" id="IPR009080">
    <property type="entry name" value="tRNAsynth_Ia_anticodon-bd"/>
</dbReference>
<evidence type="ECO:0000256" key="6">
    <source>
        <dbReference type="ARBA" id="ARBA00022917"/>
    </source>
</evidence>
<dbReference type="Gene3D" id="1.10.730.10">
    <property type="entry name" value="Isoleucyl-tRNA Synthetase, Domain 1"/>
    <property type="match status" value="1"/>
</dbReference>
<dbReference type="EMBL" id="CP071446">
    <property type="protein sequence ID" value="QTA37831.1"/>
    <property type="molecule type" value="Genomic_DNA"/>
</dbReference>
<dbReference type="HAMAP" id="MF_00123">
    <property type="entry name" value="Arg_tRNA_synth"/>
    <property type="match status" value="1"/>
</dbReference>
<dbReference type="SUPFAM" id="SSF47323">
    <property type="entry name" value="Anticodon-binding domain of a subclass of class I aminoacyl-tRNA synthetases"/>
    <property type="match status" value="1"/>
</dbReference>
<dbReference type="RefSeq" id="WP_207566552.1">
    <property type="nucleotide sequence ID" value="NZ_CP071446.1"/>
</dbReference>
<comment type="subcellular location">
    <subcellularLocation>
        <location evidence="9">Cytoplasm</location>
    </subcellularLocation>
</comment>
<dbReference type="InterPro" id="IPR005148">
    <property type="entry name" value="Arg-tRNA-synth_N"/>
</dbReference>
<dbReference type="Pfam" id="PF05746">
    <property type="entry name" value="DALR_1"/>
    <property type="match status" value="1"/>
</dbReference>
<evidence type="ECO:0000313" key="13">
    <source>
        <dbReference type="EMBL" id="QTA37831.1"/>
    </source>
</evidence>
<dbReference type="InterPro" id="IPR035684">
    <property type="entry name" value="ArgRS_core"/>
</dbReference>
<gene>
    <name evidence="9" type="primary">argS</name>
    <name evidence="13" type="ORF">JYK00_08915</name>
</gene>
<dbReference type="PROSITE" id="PS00178">
    <property type="entry name" value="AA_TRNA_LIGASE_I"/>
    <property type="match status" value="1"/>
</dbReference>
<proteinExistence type="inferred from homology"/>
<dbReference type="InterPro" id="IPR008909">
    <property type="entry name" value="DALR_anticod-bd"/>
</dbReference>
<dbReference type="Proteomes" id="UP000671862">
    <property type="component" value="Chromosome"/>
</dbReference>
<dbReference type="Gene3D" id="3.30.1360.70">
    <property type="entry name" value="Arginyl tRNA synthetase N-terminal domain"/>
    <property type="match status" value="1"/>
</dbReference>
<dbReference type="Pfam" id="PF00750">
    <property type="entry name" value="tRNA-synt_1d"/>
    <property type="match status" value="1"/>
</dbReference>
<feature type="domain" description="Arginyl tRNA synthetase N-terminal" evidence="12">
    <location>
        <begin position="2"/>
        <end position="83"/>
    </location>
</feature>
<accession>A0ABX7S915</accession>